<sequence length="163" mass="17456">MRTSIDVTRRGQTRRALLAASGAVALLGPSLLRAQTQPLHMEVWKSPSCGCCKEWIAHVESHGFRVTVHDVGNTAIRARMKLPTNLGSCHTAVVGRYAVEGHVPAADVLRLIKEAPDAVGLAVPGMPVGSPGMDGPDYGDQRDPFDVLLVAKDGSTRVFSSYR</sequence>
<feature type="signal peptide" evidence="1">
    <location>
        <begin position="1"/>
        <end position="34"/>
    </location>
</feature>
<evidence type="ECO:0000313" key="2">
    <source>
        <dbReference type="EMBL" id="MBQ0932585.1"/>
    </source>
</evidence>
<dbReference type="AlphaFoldDB" id="A0A940YHF5"/>
<gene>
    <name evidence="2" type="ORF">KAK03_19070</name>
</gene>
<accession>A0A940YHF5</accession>
<evidence type="ECO:0000313" key="3">
    <source>
        <dbReference type="Proteomes" id="UP000676246"/>
    </source>
</evidence>
<dbReference type="EMBL" id="JAGQDD010000017">
    <property type="protein sequence ID" value="MBQ0932585.1"/>
    <property type="molecule type" value="Genomic_DNA"/>
</dbReference>
<dbReference type="Proteomes" id="UP000676246">
    <property type="component" value="Unassembled WGS sequence"/>
</dbReference>
<feature type="chain" id="PRO_5037714505" evidence="1">
    <location>
        <begin position="35"/>
        <end position="163"/>
    </location>
</feature>
<evidence type="ECO:0000256" key="1">
    <source>
        <dbReference type="SAM" id="SignalP"/>
    </source>
</evidence>
<reference evidence="2 3" key="1">
    <citation type="submission" date="2021-04" db="EMBL/GenBank/DDBJ databases">
        <title>The genome sequence of Ideonella sp. 3Y2.</title>
        <authorList>
            <person name="Liu Y."/>
        </authorList>
    </citation>
    <scope>NUCLEOTIDE SEQUENCE [LARGE SCALE GENOMIC DNA]</scope>
    <source>
        <strain evidence="2 3">3Y2</strain>
    </source>
</reference>
<keyword evidence="3" id="KW-1185">Reference proteome</keyword>
<keyword evidence="1" id="KW-0732">Signal</keyword>
<dbReference type="Pfam" id="PF04214">
    <property type="entry name" value="DUF411"/>
    <property type="match status" value="1"/>
</dbReference>
<protein>
    <submittedName>
        <fullName evidence="2">DUF411 domain-containing protein</fullName>
    </submittedName>
</protein>
<dbReference type="InterPro" id="IPR007332">
    <property type="entry name" value="DUF411"/>
</dbReference>
<name>A0A940YHF5_9BURK</name>
<organism evidence="2 3">
    <name type="scientific">Ideonella alba</name>
    <dbReference type="NCBI Taxonomy" id="2824118"/>
    <lineage>
        <taxon>Bacteria</taxon>
        <taxon>Pseudomonadati</taxon>
        <taxon>Pseudomonadota</taxon>
        <taxon>Betaproteobacteria</taxon>
        <taxon>Burkholderiales</taxon>
        <taxon>Sphaerotilaceae</taxon>
        <taxon>Ideonella</taxon>
    </lineage>
</organism>
<dbReference type="RefSeq" id="WP_054018429.1">
    <property type="nucleotide sequence ID" value="NZ_JAGQDD010000017.1"/>
</dbReference>
<proteinExistence type="predicted"/>
<comment type="caution">
    <text evidence="2">The sequence shown here is derived from an EMBL/GenBank/DDBJ whole genome shotgun (WGS) entry which is preliminary data.</text>
</comment>